<comment type="subcellular location">
    <subcellularLocation>
        <location evidence="1">Membrane</location>
        <topology evidence="1">Multi-pass membrane protein</topology>
    </subcellularLocation>
</comment>
<evidence type="ECO:0000313" key="9">
    <source>
        <dbReference type="Proteomes" id="UP000807306"/>
    </source>
</evidence>
<evidence type="ECO:0000256" key="4">
    <source>
        <dbReference type="ARBA" id="ARBA00022692"/>
    </source>
</evidence>
<evidence type="ECO:0000256" key="1">
    <source>
        <dbReference type="ARBA" id="ARBA00004141"/>
    </source>
</evidence>
<evidence type="ECO:0000256" key="3">
    <source>
        <dbReference type="ARBA" id="ARBA00022679"/>
    </source>
</evidence>
<dbReference type="InterPro" id="IPR032805">
    <property type="entry name" value="Wax_synthase_dom"/>
</dbReference>
<sequence>MLSKLGLPLPLDPSQKLPFRLSTLAAAEFLLVLSYAIQSLPGRLSIFVPTACICLWMLACTRADFPPANHPLGWRVGIGCRVASIFLFASTSVLEKVMVGSAEKRKHSNGDSVLRNLWSGVQTWFNPRCINTASEPRSSLPPRPHITNRRSSFVIRQLLWGSFHFFLMDISTTLLHFYDIRRQTPLAPKSSLDFAFNHKFGLLTSVSYFGTLYTTLSYMHYALSAFSVGLGITNPCDWPPLFNFTFEACTLRKFWGTFWHQMFRRIFTTHADFFSELLHLPPDSQITRYFKLFCSFGLSALLHLGGDGLALQSVSKSGCVKFFMLQAAAIVLEDNIIGLTSKLPAQRNLRRLLGCLSVLIWFGSTLPIWIDPLLDAGYVDTLNQGYFSPAMGLWKGVWFRQEFNTRIWDEIFRVQNH</sequence>
<evidence type="ECO:0000313" key="8">
    <source>
        <dbReference type="EMBL" id="KAF9530993.1"/>
    </source>
</evidence>
<dbReference type="Proteomes" id="UP000807306">
    <property type="component" value="Unassembled WGS sequence"/>
</dbReference>
<name>A0A9P6EJR0_9AGAR</name>
<reference evidence="8" key="1">
    <citation type="submission" date="2020-11" db="EMBL/GenBank/DDBJ databases">
        <authorList>
            <consortium name="DOE Joint Genome Institute"/>
            <person name="Ahrendt S."/>
            <person name="Riley R."/>
            <person name="Andreopoulos W."/>
            <person name="Labutti K."/>
            <person name="Pangilinan J."/>
            <person name="Ruiz-Duenas F.J."/>
            <person name="Barrasa J.M."/>
            <person name="Sanchez-Garcia M."/>
            <person name="Camarero S."/>
            <person name="Miyauchi S."/>
            <person name="Serrano A."/>
            <person name="Linde D."/>
            <person name="Babiker R."/>
            <person name="Drula E."/>
            <person name="Ayuso-Fernandez I."/>
            <person name="Pacheco R."/>
            <person name="Padilla G."/>
            <person name="Ferreira P."/>
            <person name="Barriuso J."/>
            <person name="Kellner H."/>
            <person name="Castanera R."/>
            <person name="Alfaro M."/>
            <person name="Ramirez L."/>
            <person name="Pisabarro A.G."/>
            <person name="Kuo A."/>
            <person name="Tritt A."/>
            <person name="Lipzen A."/>
            <person name="He G."/>
            <person name="Yan M."/>
            <person name="Ng V."/>
            <person name="Cullen D."/>
            <person name="Martin F."/>
            <person name="Rosso M.-N."/>
            <person name="Henrissat B."/>
            <person name="Hibbett D."/>
            <person name="Martinez A.T."/>
            <person name="Grigoriev I.V."/>
        </authorList>
    </citation>
    <scope>NUCLEOTIDE SEQUENCE</scope>
    <source>
        <strain evidence="8">CBS 506.95</strain>
    </source>
</reference>
<keyword evidence="6" id="KW-0472">Membrane</keyword>
<dbReference type="GO" id="GO:0016020">
    <property type="term" value="C:membrane"/>
    <property type="evidence" value="ECO:0007669"/>
    <property type="project" value="UniProtKB-SubCell"/>
</dbReference>
<evidence type="ECO:0000256" key="2">
    <source>
        <dbReference type="ARBA" id="ARBA00007282"/>
    </source>
</evidence>
<evidence type="ECO:0000259" key="7">
    <source>
        <dbReference type="Pfam" id="PF13813"/>
    </source>
</evidence>
<keyword evidence="3 8" id="KW-0808">Transferase</keyword>
<dbReference type="EMBL" id="MU157837">
    <property type="protein sequence ID" value="KAF9530993.1"/>
    <property type="molecule type" value="Genomic_DNA"/>
</dbReference>
<accession>A0A9P6EJR0</accession>
<feature type="domain" description="Wax synthase" evidence="7">
    <location>
        <begin position="238"/>
        <end position="325"/>
    </location>
</feature>
<gene>
    <name evidence="8" type="ORF">CPB83DRAFT_904974</name>
</gene>
<keyword evidence="4" id="KW-0812">Transmembrane</keyword>
<dbReference type="GO" id="GO:0006629">
    <property type="term" value="P:lipid metabolic process"/>
    <property type="evidence" value="ECO:0007669"/>
    <property type="project" value="InterPro"/>
</dbReference>
<dbReference type="Pfam" id="PF13813">
    <property type="entry name" value="MBOAT_2"/>
    <property type="match status" value="1"/>
</dbReference>
<dbReference type="PANTHER" id="PTHR31595">
    <property type="entry name" value="LONG-CHAIN-ALCOHOL O-FATTY-ACYLTRANSFERASE 3-RELATED"/>
    <property type="match status" value="1"/>
</dbReference>
<proteinExistence type="inferred from homology"/>
<organism evidence="8 9">
    <name type="scientific">Crepidotus variabilis</name>
    <dbReference type="NCBI Taxonomy" id="179855"/>
    <lineage>
        <taxon>Eukaryota</taxon>
        <taxon>Fungi</taxon>
        <taxon>Dikarya</taxon>
        <taxon>Basidiomycota</taxon>
        <taxon>Agaricomycotina</taxon>
        <taxon>Agaricomycetes</taxon>
        <taxon>Agaricomycetidae</taxon>
        <taxon>Agaricales</taxon>
        <taxon>Agaricineae</taxon>
        <taxon>Crepidotaceae</taxon>
        <taxon>Crepidotus</taxon>
    </lineage>
</organism>
<dbReference type="OrthoDB" id="1077582at2759"/>
<dbReference type="GO" id="GO:0008374">
    <property type="term" value="F:O-acyltransferase activity"/>
    <property type="evidence" value="ECO:0007669"/>
    <property type="project" value="InterPro"/>
</dbReference>
<comment type="similarity">
    <text evidence="2">Belongs to the wax synthase family.</text>
</comment>
<keyword evidence="5" id="KW-1133">Transmembrane helix</keyword>
<protein>
    <submittedName>
        <fullName evidence="8">Membrane bound O-acyl transferase family-domain-containing protein</fullName>
    </submittedName>
</protein>
<keyword evidence="9" id="KW-1185">Reference proteome</keyword>
<evidence type="ECO:0000256" key="5">
    <source>
        <dbReference type="ARBA" id="ARBA00022989"/>
    </source>
</evidence>
<comment type="caution">
    <text evidence="8">The sequence shown here is derived from an EMBL/GenBank/DDBJ whole genome shotgun (WGS) entry which is preliminary data.</text>
</comment>
<dbReference type="InterPro" id="IPR044851">
    <property type="entry name" value="Wax_synthase"/>
</dbReference>
<dbReference type="PANTHER" id="PTHR31595:SF67">
    <property type="entry name" value="WAX SYNTHASE DOMAIN-CONTAINING PROTEIN"/>
    <property type="match status" value="1"/>
</dbReference>
<dbReference type="AlphaFoldDB" id="A0A9P6EJR0"/>
<evidence type="ECO:0000256" key="6">
    <source>
        <dbReference type="ARBA" id="ARBA00023136"/>
    </source>
</evidence>